<reference evidence="1" key="1">
    <citation type="journal article" date="2024" name="Gigascience">
        <title>Chromosome-level genome of the poultry shaft louse Menopon gallinae provides insight into the host-switching and adaptive evolution of parasitic lice.</title>
        <authorList>
            <person name="Xu Y."/>
            <person name="Ma L."/>
            <person name="Liu S."/>
            <person name="Liang Y."/>
            <person name="Liu Q."/>
            <person name="He Z."/>
            <person name="Tian L."/>
            <person name="Duan Y."/>
            <person name="Cai W."/>
            <person name="Li H."/>
            <person name="Song F."/>
        </authorList>
    </citation>
    <scope>NUCLEOTIDE SEQUENCE</scope>
    <source>
        <strain evidence="1">Cailab_2023a</strain>
    </source>
</reference>
<dbReference type="AlphaFoldDB" id="A0AAW2HAK2"/>
<evidence type="ECO:0000313" key="1">
    <source>
        <dbReference type="EMBL" id="KAL0266583.1"/>
    </source>
</evidence>
<dbReference type="PANTHER" id="PTHR36693">
    <property type="entry name" value="GH02722P"/>
    <property type="match status" value="1"/>
</dbReference>
<sequence>MTSRRINFFIFDDLNRFVNRFSLITAGEENNTPNEHKEVECKEIIPNFDTVFCVDGYSLSVFHDILKHSVNYRKHIRRKLLNSLENIPAGRDVNICLKLVRPPADILDFGWNYRISKLVAEKQELENSMSWLSTLGGAFSALGDNFEHCAKVAGRISLQQLQIALRLGEPPLVARCKLYMALSLIQQKKLNTAKSIVKEQYEVAKTCKDYRLSNMCKGIWSKLQYTYKIEKSNKICCK</sequence>
<dbReference type="EMBL" id="JARGDH010000005">
    <property type="protein sequence ID" value="KAL0266583.1"/>
    <property type="molecule type" value="Genomic_DNA"/>
</dbReference>
<proteinExistence type="predicted"/>
<dbReference type="PANTHER" id="PTHR36693:SF1">
    <property type="entry name" value="GH02722P"/>
    <property type="match status" value="1"/>
</dbReference>
<dbReference type="Pfam" id="PF16065">
    <property type="entry name" value="DUF4807"/>
    <property type="match status" value="1"/>
</dbReference>
<accession>A0AAW2HAK2</accession>
<gene>
    <name evidence="1" type="ORF">PYX00_009084</name>
</gene>
<protein>
    <submittedName>
        <fullName evidence="1">Uncharacterized protein</fullName>
    </submittedName>
</protein>
<organism evidence="1">
    <name type="scientific">Menopon gallinae</name>
    <name type="common">poultry shaft louse</name>
    <dbReference type="NCBI Taxonomy" id="328185"/>
    <lineage>
        <taxon>Eukaryota</taxon>
        <taxon>Metazoa</taxon>
        <taxon>Ecdysozoa</taxon>
        <taxon>Arthropoda</taxon>
        <taxon>Hexapoda</taxon>
        <taxon>Insecta</taxon>
        <taxon>Pterygota</taxon>
        <taxon>Neoptera</taxon>
        <taxon>Paraneoptera</taxon>
        <taxon>Psocodea</taxon>
        <taxon>Troctomorpha</taxon>
        <taxon>Phthiraptera</taxon>
        <taxon>Amblycera</taxon>
        <taxon>Menoponidae</taxon>
        <taxon>Menopon</taxon>
    </lineage>
</organism>
<comment type="caution">
    <text evidence="1">The sequence shown here is derived from an EMBL/GenBank/DDBJ whole genome shotgun (WGS) entry which is preliminary data.</text>
</comment>
<name>A0AAW2HAK2_9NEOP</name>
<dbReference type="InterPro" id="IPR032072">
    <property type="entry name" value="DUF4807"/>
</dbReference>